<dbReference type="EMBL" id="PEKT02000007">
    <property type="protein sequence ID" value="PIS51713.1"/>
    <property type="molecule type" value="Genomic_DNA"/>
</dbReference>
<dbReference type="GO" id="GO:0005085">
    <property type="term" value="F:guanyl-nucleotide exchange factor activity"/>
    <property type="evidence" value="ECO:0007669"/>
    <property type="project" value="InterPro"/>
</dbReference>
<dbReference type="PANTHER" id="PTHR10663:SF388">
    <property type="entry name" value="GOLGI-SPECIFIC BREFELDIN A-RESISTANCE GUANINE NUCLEOTIDE EXCHANGE FACTOR 1"/>
    <property type="match status" value="1"/>
</dbReference>
<dbReference type="VEuPathDB" id="FungiDB:CJI96_0001847"/>
<evidence type="ECO:0000256" key="1">
    <source>
        <dbReference type="SAM" id="MobiDB-lite"/>
    </source>
</evidence>
<dbReference type="InterPro" id="IPR000904">
    <property type="entry name" value="Sec7_dom"/>
</dbReference>
<dbReference type="PANTHER" id="PTHR10663">
    <property type="entry name" value="GUANYL-NUCLEOTIDE EXCHANGE FACTOR"/>
    <property type="match status" value="1"/>
</dbReference>
<dbReference type="VEuPathDB" id="FungiDB:B9J08_003310"/>
<dbReference type="GO" id="GO:0016192">
    <property type="term" value="P:vesicle-mediated transport"/>
    <property type="evidence" value="ECO:0007669"/>
    <property type="project" value="UniProtKB-ARBA"/>
</dbReference>
<dbReference type="InterPro" id="IPR035999">
    <property type="entry name" value="Sec7_dom_sf"/>
</dbReference>
<dbReference type="InterPro" id="IPR011989">
    <property type="entry name" value="ARM-like"/>
</dbReference>
<dbReference type="Pfam" id="PF23325">
    <property type="entry name" value="TPR_28"/>
    <property type="match status" value="1"/>
</dbReference>
<dbReference type="InterPro" id="IPR056604">
    <property type="entry name" value="GBF1-like_TPR"/>
</dbReference>
<dbReference type="SUPFAM" id="SSF48425">
    <property type="entry name" value="Sec7 domain"/>
    <property type="match status" value="1"/>
</dbReference>
<feature type="compositionally biased region" description="Polar residues" evidence="1">
    <location>
        <begin position="298"/>
        <end position="310"/>
    </location>
</feature>
<dbReference type="VEuPathDB" id="FungiDB:CJI97_003385"/>
<feature type="domain" description="SEC7" evidence="2">
    <location>
        <begin position="575"/>
        <end position="777"/>
    </location>
</feature>
<dbReference type="PROSITE" id="PS50190">
    <property type="entry name" value="SEC7"/>
    <property type="match status" value="1"/>
</dbReference>
<dbReference type="Gene3D" id="1.25.10.10">
    <property type="entry name" value="Leucine-rich Repeat Variant"/>
    <property type="match status" value="1"/>
</dbReference>
<feature type="region of interest" description="Disordered" evidence="1">
    <location>
        <begin position="278"/>
        <end position="341"/>
    </location>
</feature>
<dbReference type="Pfam" id="PF12783">
    <property type="entry name" value="Sec7-like_HUS"/>
    <property type="match status" value="1"/>
</dbReference>
<reference evidence="3" key="2">
    <citation type="submission" date="2017-11" db="EMBL/GenBank/DDBJ databases">
        <title>Candida auris genome assembly and annotation.</title>
        <authorList>
            <person name="Munoz J.F."/>
            <person name="Gade L.G."/>
            <person name="Chow N.A."/>
            <person name="Litvintseva A.P."/>
            <person name="Loparev V.N."/>
            <person name="Cuomo C.A."/>
        </authorList>
    </citation>
    <scope>NUCLEOTIDE SEQUENCE</scope>
    <source>
        <strain evidence="3">B8441</strain>
    </source>
</reference>
<dbReference type="InterPro" id="IPR016024">
    <property type="entry name" value="ARM-type_fold"/>
</dbReference>
<gene>
    <name evidence="3" type="ORF">B9J08_003310</name>
    <name evidence="4" type="ORF">CA7LBN_000685</name>
</gene>
<proteinExistence type="predicted"/>
<dbReference type="VEuPathDB" id="FungiDB:QG37_01937"/>
<organism evidence="3">
    <name type="scientific">Candidozyma auris</name>
    <name type="common">Yeast</name>
    <name type="synonym">Candida auris</name>
    <dbReference type="NCBI Taxonomy" id="498019"/>
    <lineage>
        <taxon>Eukaryota</taxon>
        <taxon>Fungi</taxon>
        <taxon>Dikarya</taxon>
        <taxon>Ascomycota</taxon>
        <taxon>Saccharomycotina</taxon>
        <taxon>Pichiomycetes</taxon>
        <taxon>Metschnikowiaceae</taxon>
        <taxon>Candidozyma</taxon>
    </lineage>
</organism>
<dbReference type="CDD" id="cd00171">
    <property type="entry name" value="Sec7"/>
    <property type="match status" value="1"/>
</dbReference>
<dbReference type="SUPFAM" id="SSF48371">
    <property type="entry name" value="ARM repeat"/>
    <property type="match status" value="1"/>
</dbReference>
<protein>
    <recommendedName>
        <fullName evidence="2">SEC7 domain-containing protein</fullName>
    </recommendedName>
</protein>
<sequence>MFSKSPTPINPRSLAPAASLQPHPPYSFQLASIDPITLVINECMVISSAMRKMHRWHQTGVAAILGGGELFGEEDGLSNLGLSSSHLGSAVSTPRISNGGTANPAASSNPLHSSFLQLRAILTETSDINSVDSLTILQPFLLAVESSSTSGNVTALALSAINKFIDYGVIGWHSKNIQNSLIQITSSLTHCRFEAADQNSDDSVLLKVLRLLESIVDSAFSKLLPNAVVSEVIQTCLSLACNKKRSEVLRRAAEMAMVSMTIRVFSRLRELTPERTHVEDIPPSNYAENQLPADVIGGTNSSANDTSAVDESSPKDTDLKPPTVDLAPKSPKRKPSMTDETEPQFDIACINEFFAILISMISPSNQYQHMESTRVFALSLINIAIEVSGSEIPKHPSLMGLIADPVSKDVLQIITVTDSPPLLSAALRLFSTMAILLGSHIKSQIELTFNLLFHSILPRESSKDNTIKGNKMSISTRIASSKEAIVESLSLLWIRSPQFFSSLFVDFDCDFERFNMAADFVAFLCKLALPEAAVISTDNVPPICLEGILSLIAGINDRIKTSGGKNTVTSHGPHQLLLDKEKKTAFVRCTEIFNDSPKKGVAAFAEKNFLKDPDDTKELASLLFHKSARLNKKILGEFLAKPANVELLREFMNLFEFAGLRVDEALRLLLKSFRLPGESQQIERIVELFAEAYVECQKSFSPEDVSEEEKSEPVNPDRDAVFVLSYSIIMLNTDLHNPQVKRQMDFDSYKRNLKGVNNGKDFPEWYLSKIYNSIRDREIIMPEEHHGTDKWFDDVWHNLISSQTNVSHERDVSLESIDISTLGQFDRVFFEGSVDIIIETLIKVFKEASDDNIITKLMSSIDKCANICIHYNLTKHVNHLIEELTLITRLTEKVYPAPHPDENIRRDIPITQITIEKKEGVLSISDMAVYFGRDFKAQLASVVLFRLIKKSDCKVSKSWDGVIKIILTLFENCLINPNLFCEFQKKVSLPPLTKVKPRYIIQGAKPLNNSGILSTFSSFLKGYSDEPPEPTDQEIESTLSTIDCVRSINVPGIFDTVSKGSQDELTEFVEILLNNLPTYSEEKKRYFESEVLFLFEVVVCFSLIVSEFAVTNKLISKLNEYMKAHVSKKGYMRLATYLFLLARQSNVSHEVEAAQALDHINTFDREIVTKHCASLVKSLFSLVDQESKSRTLIQRESFWDFLKVAASSPGFADDVLDFVGAIVQESSDEVSDQNHILLLGLLDEVSSLGAAGAQWEQAKDHGRPVEKSKLAEGTEESSNVRKLIVISKRSIDHTGLLGSSSKKLSYPLIQALAHQCFNPCREVRSHAIKVLQNTLLSGSLNENFTALGIYEYGLFPLLAELEKEEVILTDKKGFPETHSQILNLVSKVFLHHHHELKEEERKTVWLGIVNHFVRVNLMNSDQEKSFVKESSMEVMKNMILVLNNEFLVQENKELWTETWKNLEQVYPGLEKELPEKSAEV</sequence>
<dbReference type="GO" id="GO:0032012">
    <property type="term" value="P:regulation of ARF protein signal transduction"/>
    <property type="evidence" value="ECO:0007669"/>
    <property type="project" value="InterPro"/>
</dbReference>
<dbReference type="STRING" id="498019.A0A2H0ZN27"/>
<reference evidence="3" key="1">
    <citation type="journal article" date="2017" name="Clin. Infect. Dis.">
        <title>Simultaneous emergence of multidrug-resistant Candida auris on 3 continents confirmed by whole-genome sequencing and epidemiological analyses.</title>
        <authorList>
            <person name="Lockhart S.R."/>
            <person name="Etienne K.A."/>
            <person name="Vallabhaneni S."/>
            <person name="Farooqi J."/>
            <person name="Chowdhary A."/>
            <person name="Govender N.P."/>
            <person name="Colombo A.L."/>
            <person name="Calvo B."/>
            <person name="Cuomo C.A."/>
            <person name="Desjardins C.A."/>
            <person name="Berkow E.L."/>
            <person name="Castanheira M."/>
            <person name="Magobo R.E."/>
            <person name="Jabeen K."/>
            <person name="Asghar R.J."/>
            <person name="Meis J.F."/>
            <person name="Jackson B."/>
            <person name="Chiller T."/>
            <person name="Litvintseva A.P."/>
        </authorList>
    </citation>
    <scope>NUCLEOTIDE SEQUENCE [LARGE SCALE GENOMIC DNA]</scope>
    <source>
        <strain evidence="3">B8441</strain>
    </source>
</reference>
<dbReference type="VEuPathDB" id="FungiDB:CJJ09_000795"/>
<name>A0A2H0ZN27_CANAR</name>
<dbReference type="InterPro" id="IPR023394">
    <property type="entry name" value="Sec7_C_sf"/>
</dbReference>
<dbReference type="Pfam" id="PF01369">
    <property type="entry name" value="Sec7"/>
    <property type="match status" value="1"/>
</dbReference>
<dbReference type="EMBL" id="CP076749">
    <property type="protein sequence ID" value="QWW21939.1"/>
    <property type="molecule type" value="Genomic_DNA"/>
</dbReference>
<dbReference type="OMA" id="CRDIRHH"/>
<accession>A0A2H0ZN27</accession>
<dbReference type="GO" id="GO:0005794">
    <property type="term" value="C:Golgi apparatus"/>
    <property type="evidence" value="ECO:0007669"/>
    <property type="project" value="UniProtKB-ARBA"/>
</dbReference>
<dbReference type="Gene3D" id="1.10.1000.11">
    <property type="entry name" value="Arf Nucleotide-binding Site Opener,domain 2"/>
    <property type="match status" value="1"/>
</dbReference>
<reference evidence="4" key="3">
    <citation type="submission" date="2021-06" db="EMBL/GenBank/DDBJ databases">
        <title>Candida auris outbreak in lebanese hospital.</title>
        <authorList>
            <person name="Finianos M."/>
        </authorList>
    </citation>
    <scope>NUCLEOTIDE SEQUENCE</scope>
    <source>
        <strain evidence="4">CA7LBN</strain>
    </source>
</reference>
<dbReference type="Gene3D" id="1.10.220.20">
    <property type="match status" value="1"/>
</dbReference>
<dbReference type="InterPro" id="IPR032691">
    <property type="entry name" value="Mon2/Sec7/BIG1-like_HUS"/>
</dbReference>
<evidence type="ECO:0000259" key="2">
    <source>
        <dbReference type="PROSITE" id="PS50190"/>
    </source>
</evidence>
<dbReference type="VEuPathDB" id="FungiDB:CJJ07_000896"/>
<evidence type="ECO:0000313" key="3">
    <source>
        <dbReference type="EMBL" id="PIS51713.1"/>
    </source>
</evidence>
<dbReference type="SMART" id="SM00222">
    <property type="entry name" value="Sec7"/>
    <property type="match status" value="1"/>
</dbReference>
<dbReference type="Proteomes" id="UP000825438">
    <property type="component" value="Chromosome I"/>
</dbReference>
<evidence type="ECO:0000313" key="4">
    <source>
        <dbReference type="EMBL" id="QWW21939.1"/>
    </source>
</evidence>